<proteinExistence type="predicted"/>
<feature type="compositionally biased region" description="Basic residues" evidence="1">
    <location>
        <begin position="129"/>
        <end position="139"/>
    </location>
</feature>
<feature type="transmembrane region" description="Helical" evidence="2">
    <location>
        <begin position="12"/>
        <end position="32"/>
    </location>
</feature>
<protein>
    <submittedName>
        <fullName evidence="3">Uncharacterized protein</fullName>
    </submittedName>
</protein>
<gene>
    <name evidence="3" type="ORF">CKO40_15895</name>
</gene>
<keyword evidence="2" id="KW-1133">Transmembrane helix</keyword>
<reference evidence="3" key="2">
    <citation type="journal article" date="2020" name="Microorganisms">
        <title>Osmotic Adaptation and Compatible Solute Biosynthesis of Phototrophic Bacteria as Revealed from Genome Analyses.</title>
        <authorList>
            <person name="Imhoff J.F."/>
            <person name="Rahn T."/>
            <person name="Kunzel S."/>
            <person name="Keller A."/>
            <person name="Neulinger S.C."/>
        </authorList>
    </citation>
    <scope>NUCLEOTIDE SEQUENCE</scope>
    <source>
        <strain evidence="3">DSM 11080</strain>
    </source>
</reference>
<feature type="region of interest" description="Disordered" evidence="1">
    <location>
        <begin position="129"/>
        <end position="158"/>
    </location>
</feature>
<dbReference type="AlphaFoldDB" id="A0AAJ0U658"/>
<dbReference type="EMBL" id="NRSJ01000031">
    <property type="protein sequence ID" value="MBK1705999.1"/>
    <property type="molecule type" value="Genomic_DNA"/>
</dbReference>
<evidence type="ECO:0000256" key="1">
    <source>
        <dbReference type="SAM" id="MobiDB-lite"/>
    </source>
</evidence>
<name>A0AAJ0U658_9GAMM</name>
<organism evidence="3 4">
    <name type="scientific">Halochromatium glycolicum</name>
    <dbReference type="NCBI Taxonomy" id="85075"/>
    <lineage>
        <taxon>Bacteria</taxon>
        <taxon>Pseudomonadati</taxon>
        <taxon>Pseudomonadota</taxon>
        <taxon>Gammaproteobacteria</taxon>
        <taxon>Chromatiales</taxon>
        <taxon>Chromatiaceae</taxon>
        <taxon>Halochromatium</taxon>
    </lineage>
</organism>
<evidence type="ECO:0000313" key="4">
    <source>
        <dbReference type="Proteomes" id="UP001296776"/>
    </source>
</evidence>
<evidence type="ECO:0000256" key="2">
    <source>
        <dbReference type="SAM" id="Phobius"/>
    </source>
</evidence>
<feature type="transmembrane region" description="Helical" evidence="2">
    <location>
        <begin position="52"/>
        <end position="72"/>
    </location>
</feature>
<feature type="compositionally biased region" description="Basic residues" evidence="1">
    <location>
        <begin position="147"/>
        <end position="158"/>
    </location>
</feature>
<keyword evidence="4" id="KW-1185">Reference proteome</keyword>
<keyword evidence="2" id="KW-0472">Membrane</keyword>
<reference evidence="3" key="1">
    <citation type="submission" date="2017-08" db="EMBL/GenBank/DDBJ databases">
        <authorList>
            <person name="Imhoff J.F."/>
            <person name="Rahn T."/>
            <person name="Kuenzel S."/>
            <person name="Neulinger S.C."/>
        </authorList>
    </citation>
    <scope>NUCLEOTIDE SEQUENCE</scope>
    <source>
        <strain evidence="3">DSM 11080</strain>
    </source>
</reference>
<sequence>MGPGPACRRPPWIYLTWTVAIGLSMLLALALLRRLRRGSEDRLFDRRNFRLIGIALVGLFLALALTLANQGLGAIDQRLRQDLIETLQSVNRSAAQALQMWIEGHLRATELIAADQVLIPLVRAAAGRGRSRAPAHRPGARADTHPPRRQARPCRHCR</sequence>
<dbReference type="Proteomes" id="UP001296776">
    <property type="component" value="Unassembled WGS sequence"/>
</dbReference>
<evidence type="ECO:0000313" key="3">
    <source>
        <dbReference type="EMBL" id="MBK1705999.1"/>
    </source>
</evidence>
<accession>A0AAJ0U658</accession>
<keyword evidence="2" id="KW-0812">Transmembrane</keyword>
<comment type="caution">
    <text evidence="3">The sequence shown here is derived from an EMBL/GenBank/DDBJ whole genome shotgun (WGS) entry which is preliminary data.</text>
</comment>